<dbReference type="PANTHER" id="PTHR35601:SF1">
    <property type="entry name" value="TOXIN RELE"/>
    <property type="match status" value="1"/>
</dbReference>
<name>A0A0M5M9U6_FUSNC</name>
<dbReference type="SUPFAM" id="SSF143011">
    <property type="entry name" value="RelE-like"/>
    <property type="match status" value="1"/>
</dbReference>
<protein>
    <submittedName>
        <fullName evidence="3">Addiction module toxin RelE</fullName>
    </submittedName>
</protein>
<comment type="caution">
    <text evidence="3">The sequence shown here is derived from an EMBL/GenBank/DDBJ whole genome shotgun (WGS) entry which is preliminary data.</text>
</comment>
<dbReference type="PANTHER" id="PTHR35601">
    <property type="entry name" value="TOXIN RELE"/>
    <property type="match status" value="1"/>
</dbReference>
<dbReference type="Gene3D" id="3.30.2310.20">
    <property type="entry name" value="RelE-like"/>
    <property type="match status" value="1"/>
</dbReference>
<dbReference type="EMBL" id="LMVH01000001">
    <property type="protein sequence ID" value="KUL98878.1"/>
    <property type="molecule type" value="Genomic_DNA"/>
</dbReference>
<dbReference type="PATRIC" id="fig|76856.3.peg.714"/>
<comment type="similarity">
    <text evidence="1">Belongs to the RelE toxin family.</text>
</comment>
<dbReference type="Proteomes" id="UP000054800">
    <property type="component" value="Unassembled WGS sequence"/>
</dbReference>
<dbReference type="AlphaFoldDB" id="A0A0M5M9U6"/>
<dbReference type="RefSeq" id="WP_005902893.1">
    <property type="nucleotide sequence ID" value="NZ_CP022122.1"/>
</dbReference>
<dbReference type="InterPro" id="IPR035093">
    <property type="entry name" value="RelE/ParE_toxin_dom_sf"/>
</dbReference>
<gene>
    <name evidence="3" type="ORF">RO03_04920</name>
</gene>
<dbReference type="OrthoDB" id="9805098at2"/>
<reference evidence="3 4" key="1">
    <citation type="submission" date="2015-10" db="EMBL/GenBank/DDBJ databases">
        <authorList>
            <person name="Gilbert D.G."/>
        </authorList>
    </citation>
    <scope>NUCLEOTIDE SEQUENCE [LARGE SCALE GENOMIC DNA]</scope>
    <source>
        <strain evidence="3 4">ChDC F311</strain>
    </source>
</reference>
<organism evidence="3 4">
    <name type="scientific">Fusobacterium nucleatum subsp. nucleatum</name>
    <dbReference type="NCBI Taxonomy" id="76856"/>
    <lineage>
        <taxon>Bacteria</taxon>
        <taxon>Fusobacteriati</taxon>
        <taxon>Fusobacteriota</taxon>
        <taxon>Fusobacteriia</taxon>
        <taxon>Fusobacteriales</taxon>
        <taxon>Fusobacteriaceae</taxon>
        <taxon>Fusobacterium</taxon>
    </lineage>
</organism>
<dbReference type="NCBIfam" id="TIGR02385">
    <property type="entry name" value="RelE_StbE"/>
    <property type="match status" value="1"/>
</dbReference>
<keyword evidence="2" id="KW-1277">Toxin-antitoxin system</keyword>
<accession>A0A0M5M9U6</accession>
<evidence type="ECO:0000256" key="2">
    <source>
        <dbReference type="ARBA" id="ARBA00022649"/>
    </source>
</evidence>
<proteinExistence type="inferred from homology"/>
<sequence length="88" mass="10663">MGYRILIPDNVNKKILKFDRNTRKLLYDYINKNLKDTDDPRLHGKALTGNLKGLWRYRIMDYRLIVDIQDEQLIIVAVDFNHRRKIYL</sequence>
<dbReference type="InterPro" id="IPR007712">
    <property type="entry name" value="RelE/ParE_toxin"/>
</dbReference>
<evidence type="ECO:0000313" key="4">
    <source>
        <dbReference type="Proteomes" id="UP000054800"/>
    </source>
</evidence>
<dbReference type="Pfam" id="PF05016">
    <property type="entry name" value="ParE_toxin"/>
    <property type="match status" value="1"/>
</dbReference>
<evidence type="ECO:0000313" key="3">
    <source>
        <dbReference type="EMBL" id="KUL98878.1"/>
    </source>
</evidence>
<evidence type="ECO:0000256" key="1">
    <source>
        <dbReference type="ARBA" id="ARBA00006226"/>
    </source>
</evidence>